<keyword evidence="6" id="KW-1015">Disulfide bond</keyword>
<sequence length="267" mass="29916">MTVKWLSVLVALTYWCCCSTRHTVFVACASTRLQDFPLVESNDPGIVPDLVETPNAASDPKPADLNVTTLLAKLGAKFDPKCMSFMAPEHLVPIDDVPFRRNHRGRLVPAGKMPAEIRDMDTKYFTLPSGRRLRTRISGQLRRKIQQYLWGKTMCPVQRKWKDLGTRFWPRWLLEGHCPKGEVSCSVPAGMYCHAIGNQHKTLLRWHCRNSGNSISVGSPSAALQQYNTLISGNKAQKETPKACQWLKVEYPVITECGCGCAPDVSE</sequence>
<dbReference type="SUPFAM" id="SSF57501">
    <property type="entry name" value="Cystine-knot cytokines"/>
    <property type="match status" value="1"/>
</dbReference>
<evidence type="ECO:0000256" key="7">
    <source>
        <dbReference type="PIRSR" id="PIRSR008129-2"/>
    </source>
</evidence>
<name>A0A5E4MPV1_9HEMI</name>
<evidence type="ECO:0000313" key="10">
    <source>
        <dbReference type="Proteomes" id="UP000325440"/>
    </source>
</evidence>
<keyword evidence="10" id="KW-1185">Reference proteome</keyword>
<reference evidence="9 10" key="1">
    <citation type="submission" date="2019-08" db="EMBL/GenBank/DDBJ databases">
        <authorList>
            <person name="Alioto T."/>
            <person name="Alioto T."/>
            <person name="Gomez Garrido J."/>
        </authorList>
    </citation>
    <scope>NUCLEOTIDE SEQUENCE [LARGE SCALE GENOMIC DNA]</scope>
</reference>
<dbReference type="AlphaFoldDB" id="A0A5E4MPV1"/>
<dbReference type="InterPro" id="IPR029034">
    <property type="entry name" value="Cystine-knot_cytokine"/>
</dbReference>
<dbReference type="GO" id="GO:0045596">
    <property type="term" value="P:negative regulation of cell differentiation"/>
    <property type="evidence" value="ECO:0007669"/>
    <property type="project" value="InterPro"/>
</dbReference>
<evidence type="ECO:0000256" key="1">
    <source>
        <dbReference type="ARBA" id="ARBA00004613"/>
    </source>
</evidence>
<feature type="disulfide bond" evidence="6">
    <location>
        <begin position="155"/>
        <end position="193"/>
    </location>
</feature>
<keyword evidence="3" id="KW-0217">Developmental protein</keyword>
<feature type="chain" id="PRO_5022888803" evidence="8">
    <location>
        <begin position="21"/>
        <end position="267"/>
    </location>
</feature>
<dbReference type="Gene3D" id="1.10.287.520">
    <property type="entry name" value="Helix hairpin bin"/>
    <property type="match status" value="1"/>
</dbReference>
<dbReference type="Gene3D" id="2.10.90.10">
    <property type="entry name" value="Cystine-knot cytokines"/>
    <property type="match status" value="1"/>
</dbReference>
<keyword evidence="5 8" id="KW-0732">Signal</keyword>
<evidence type="ECO:0000256" key="8">
    <source>
        <dbReference type="SAM" id="SignalP"/>
    </source>
</evidence>
<evidence type="ECO:0000256" key="3">
    <source>
        <dbReference type="ARBA" id="ARBA00022473"/>
    </source>
</evidence>
<dbReference type="Pfam" id="PF05806">
    <property type="entry name" value="Noggin"/>
    <property type="match status" value="1"/>
</dbReference>
<organism evidence="9 10">
    <name type="scientific">Cinara cedri</name>
    <dbReference type="NCBI Taxonomy" id="506608"/>
    <lineage>
        <taxon>Eukaryota</taxon>
        <taxon>Metazoa</taxon>
        <taxon>Ecdysozoa</taxon>
        <taxon>Arthropoda</taxon>
        <taxon>Hexapoda</taxon>
        <taxon>Insecta</taxon>
        <taxon>Pterygota</taxon>
        <taxon>Neoptera</taxon>
        <taxon>Paraneoptera</taxon>
        <taxon>Hemiptera</taxon>
        <taxon>Sternorrhyncha</taxon>
        <taxon>Aphidomorpha</taxon>
        <taxon>Aphidoidea</taxon>
        <taxon>Aphididae</taxon>
        <taxon>Lachninae</taxon>
        <taxon>Cinara</taxon>
    </lineage>
</organism>
<accession>A0A5E4MPV1</accession>
<dbReference type="GO" id="GO:0005615">
    <property type="term" value="C:extracellular space"/>
    <property type="evidence" value="ECO:0007669"/>
    <property type="project" value="TreeGrafter"/>
</dbReference>
<evidence type="ECO:0000313" key="9">
    <source>
        <dbReference type="EMBL" id="VVC32893.1"/>
    </source>
</evidence>
<evidence type="ECO:0000256" key="5">
    <source>
        <dbReference type="ARBA" id="ARBA00022729"/>
    </source>
</evidence>
<feature type="disulfide bond" evidence="6">
    <location>
        <begin position="178"/>
        <end position="257"/>
    </location>
</feature>
<dbReference type="InterPro" id="IPR008717">
    <property type="entry name" value="Noggin"/>
</dbReference>
<dbReference type="Proteomes" id="UP000325440">
    <property type="component" value="Unassembled WGS sequence"/>
</dbReference>
<evidence type="ECO:0000256" key="6">
    <source>
        <dbReference type="PIRSR" id="PIRSR008129-1"/>
    </source>
</evidence>
<feature type="signal peptide" evidence="8">
    <location>
        <begin position="1"/>
        <end position="20"/>
    </location>
</feature>
<dbReference type="PANTHER" id="PTHR10494:SF6">
    <property type="entry name" value="NOGGIN"/>
    <property type="match status" value="1"/>
</dbReference>
<dbReference type="EMBL" id="CABPRJ010000960">
    <property type="protein sequence ID" value="VVC32893.1"/>
    <property type="molecule type" value="Genomic_DNA"/>
</dbReference>
<feature type="glycosylation site" description="N-linked (GlcNAc...) asparagine" evidence="7">
    <location>
        <position position="66"/>
    </location>
</feature>
<gene>
    <name evidence="9" type="ORF">CINCED_3A003157</name>
</gene>
<dbReference type="GO" id="GO:0009953">
    <property type="term" value="P:dorsal/ventral pattern formation"/>
    <property type="evidence" value="ECO:0007669"/>
    <property type="project" value="TreeGrafter"/>
</dbReference>
<comment type="similarity">
    <text evidence="2">Belongs to the noggin family.</text>
</comment>
<protein>
    <submittedName>
        <fullName evidence="9">Noggin,Cystine-knot cytokine</fullName>
    </submittedName>
</protein>
<keyword evidence="4" id="KW-0964">Secreted</keyword>
<evidence type="ECO:0000256" key="2">
    <source>
        <dbReference type="ARBA" id="ARBA00007480"/>
    </source>
</evidence>
<feature type="disulfide bond" evidence="6">
    <location>
        <begin position="208"/>
        <end position="244"/>
    </location>
</feature>
<dbReference type="PANTHER" id="PTHR10494">
    <property type="entry name" value="BONE MORPHOGENETIC PROTEIN INHIBITOR, NOGGIN"/>
    <property type="match status" value="1"/>
</dbReference>
<evidence type="ECO:0000256" key="4">
    <source>
        <dbReference type="ARBA" id="ARBA00022525"/>
    </source>
</evidence>
<dbReference type="GO" id="GO:0030514">
    <property type="term" value="P:negative regulation of BMP signaling pathway"/>
    <property type="evidence" value="ECO:0007669"/>
    <property type="project" value="InterPro"/>
</dbReference>
<dbReference type="OrthoDB" id="5950649at2759"/>
<dbReference type="PIRSF" id="PIRSF008129">
    <property type="entry name" value="Noggin"/>
    <property type="match status" value="1"/>
</dbReference>
<comment type="subcellular location">
    <subcellularLocation>
        <location evidence="1">Secreted</location>
    </subcellularLocation>
</comment>
<proteinExistence type="inferred from homology"/>
<feature type="disulfide bond" evidence="6">
    <location>
        <begin position="185"/>
        <end position="259"/>
    </location>
</feature>